<dbReference type="PATRIC" id="fig|1365248.3.peg.3324"/>
<dbReference type="Proteomes" id="UP000076486">
    <property type="component" value="Unassembled WGS sequence"/>
</dbReference>
<proteinExistence type="predicted"/>
<dbReference type="EMBL" id="AUYC01000035">
    <property type="protein sequence ID" value="KZN62069.1"/>
    <property type="molecule type" value="Genomic_DNA"/>
</dbReference>
<dbReference type="InterPro" id="IPR056127">
    <property type="entry name" value="DUF7710"/>
</dbReference>
<accession>A0A167K383</accession>
<sequence length="48" mass="5250">MNEVNIGIQKSNADFSAHVFSGPELAESWIKENSLTGVLTKYPLDQGI</sequence>
<reference evidence="2 3" key="1">
    <citation type="submission" date="2013-07" db="EMBL/GenBank/DDBJ databases">
        <title>Comparative Genomic and Metabolomic Analysis of Twelve Strains of Pseudoalteromonas luteoviolacea.</title>
        <authorList>
            <person name="Vynne N.G."/>
            <person name="Mansson M."/>
            <person name="Gram L."/>
        </authorList>
    </citation>
    <scope>NUCLEOTIDE SEQUENCE [LARGE SCALE GENOMIC DNA]</scope>
    <source>
        <strain evidence="2 3">CPMOR-1</strain>
    </source>
</reference>
<dbReference type="AlphaFoldDB" id="A0A167K383"/>
<evidence type="ECO:0000313" key="2">
    <source>
        <dbReference type="EMBL" id="KZN62069.1"/>
    </source>
</evidence>
<evidence type="ECO:0000259" key="1">
    <source>
        <dbReference type="Pfam" id="PF24819"/>
    </source>
</evidence>
<feature type="domain" description="DUF7710" evidence="1">
    <location>
        <begin position="11"/>
        <end position="48"/>
    </location>
</feature>
<name>A0A167K383_9GAMM</name>
<dbReference type="RefSeq" id="WP_196766421.1">
    <property type="nucleotide sequence ID" value="NZ_AUYC01000035.1"/>
</dbReference>
<gene>
    <name evidence="2" type="ORF">N473_21225</name>
</gene>
<protein>
    <recommendedName>
        <fullName evidence="1">DUF7710 domain-containing protein</fullName>
    </recommendedName>
</protein>
<organism evidence="2 3">
    <name type="scientific">Pseudoalteromonas luteoviolacea CPMOR-1</name>
    <dbReference type="NCBI Taxonomy" id="1365248"/>
    <lineage>
        <taxon>Bacteria</taxon>
        <taxon>Pseudomonadati</taxon>
        <taxon>Pseudomonadota</taxon>
        <taxon>Gammaproteobacteria</taxon>
        <taxon>Alteromonadales</taxon>
        <taxon>Pseudoalteromonadaceae</taxon>
        <taxon>Pseudoalteromonas</taxon>
    </lineage>
</organism>
<comment type="caution">
    <text evidence="2">The sequence shown here is derived from an EMBL/GenBank/DDBJ whole genome shotgun (WGS) entry which is preliminary data.</text>
</comment>
<dbReference type="Pfam" id="PF24819">
    <property type="entry name" value="DUF7710"/>
    <property type="match status" value="1"/>
</dbReference>
<evidence type="ECO:0000313" key="3">
    <source>
        <dbReference type="Proteomes" id="UP000076486"/>
    </source>
</evidence>